<evidence type="ECO:0000259" key="11">
    <source>
        <dbReference type="Pfam" id="PF05649"/>
    </source>
</evidence>
<dbReference type="Pfam" id="PF05649">
    <property type="entry name" value="Peptidase_M13_N"/>
    <property type="match status" value="1"/>
</dbReference>
<gene>
    <name evidence="12" type="primary">106085059</name>
</gene>
<evidence type="ECO:0000256" key="8">
    <source>
        <dbReference type="ARBA" id="ARBA00023049"/>
    </source>
</evidence>
<dbReference type="EnsemblMetazoa" id="SCAU004893-RA">
    <property type="protein sequence ID" value="SCAU004893-PA"/>
    <property type="gene ID" value="SCAU004893"/>
</dbReference>
<dbReference type="Gene3D" id="3.40.390.10">
    <property type="entry name" value="Collagenase (Catalytic Domain)"/>
    <property type="match status" value="3"/>
</dbReference>
<keyword evidence="4" id="KW-0645">Protease</keyword>
<evidence type="ECO:0000256" key="2">
    <source>
        <dbReference type="ARBA" id="ARBA00004401"/>
    </source>
</evidence>
<dbReference type="GO" id="GO:0004222">
    <property type="term" value="F:metalloendopeptidase activity"/>
    <property type="evidence" value="ECO:0007669"/>
    <property type="project" value="InterPro"/>
</dbReference>
<dbReference type="InterPro" id="IPR018497">
    <property type="entry name" value="Peptidase_M13_C"/>
</dbReference>
<dbReference type="Pfam" id="PF01431">
    <property type="entry name" value="Peptidase_M13"/>
    <property type="match status" value="1"/>
</dbReference>
<keyword evidence="7" id="KW-0862">Zinc</keyword>
<dbReference type="InterPro" id="IPR024079">
    <property type="entry name" value="MetalloPept_cat_dom_sf"/>
</dbReference>
<dbReference type="GO" id="GO:0005886">
    <property type="term" value="C:plasma membrane"/>
    <property type="evidence" value="ECO:0007669"/>
    <property type="project" value="UniProtKB-SubCell"/>
</dbReference>
<proteinExistence type="inferred from homology"/>
<feature type="signal peptide" evidence="9">
    <location>
        <begin position="1"/>
        <end position="28"/>
    </location>
</feature>
<dbReference type="InterPro" id="IPR042089">
    <property type="entry name" value="Peptidase_M13_dom_2"/>
</dbReference>
<dbReference type="GO" id="GO:0046872">
    <property type="term" value="F:metal ion binding"/>
    <property type="evidence" value="ECO:0007669"/>
    <property type="project" value="UniProtKB-KW"/>
</dbReference>
<keyword evidence="8" id="KW-0482">Metalloprotease</keyword>
<evidence type="ECO:0000256" key="3">
    <source>
        <dbReference type="ARBA" id="ARBA00007357"/>
    </source>
</evidence>
<evidence type="ECO:0000256" key="1">
    <source>
        <dbReference type="ARBA" id="ARBA00001947"/>
    </source>
</evidence>
<organism evidence="12 13">
    <name type="scientific">Stomoxys calcitrans</name>
    <name type="common">Stable fly</name>
    <name type="synonym">Conops calcitrans</name>
    <dbReference type="NCBI Taxonomy" id="35570"/>
    <lineage>
        <taxon>Eukaryota</taxon>
        <taxon>Metazoa</taxon>
        <taxon>Ecdysozoa</taxon>
        <taxon>Arthropoda</taxon>
        <taxon>Hexapoda</taxon>
        <taxon>Insecta</taxon>
        <taxon>Pterygota</taxon>
        <taxon>Neoptera</taxon>
        <taxon>Endopterygota</taxon>
        <taxon>Diptera</taxon>
        <taxon>Brachycera</taxon>
        <taxon>Muscomorpha</taxon>
        <taxon>Muscoidea</taxon>
        <taxon>Muscidae</taxon>
        <taxon>Stomoxys</taxon>
    </lineage>
</organism>
<dbReference type="PROSITE" id="PS51885">
    <property type="entry name" value="NEPRILYSIN"/>
    <property type="match status" value="1"/>
</dbReference>
<dbReference type="GO" id="GO:0016485">
    <property type="term" value="P:protein processing"/>
    <property type="evidence" value="ECO:0007669"/>
    <property type="project" value="TreeGrafter"/>
</dbReference>
<evidence type="ECO:0000256" key="5">
    <source>
        <dbReference type="ARBA" id="ARBA00022723"/>
    </source>
</evidence>
<evidence type="ECO:0000259" key="10">
    <source>
        <dbReference type="Pfam" id="PF01431"/>
    </source>
</evidence>
<dbReference type="SUPFAM" id="SSF55486">
    <property type="entry name" value="Metalloproteases ('zincins'), catalytic domain"/>
    <property type="match status" value="1"/>
</dbReference>
<feature type="chain" id="PRO_5009326034" description="Peptidase M13 N-terminal domain-containing protein" evidence="9">
    <location>
        <begin position="29"/>
        <end position="617"/>
    </location>
</feature>
<keyword evidence="9" id="KW-0732">Signal</keyword>
<protein>
    <recommendedName>
        <fullName evidence="14">Peptidase M13 N-terminal domain-containing protein</fullName>
    </recommendedName>
</protein>
<keyword evidence="6" id="KW-0378">Hydrolase</keyword>
<reference evidence="12" key="1">
    <citation type="submission" date="2020-05" db="UniProtKB">
        <authorList>
            <consortium name="EnsemblMetazoa"/>
        </authorList>
    </citation>
    <scope>IDENTIFICATION</scope>
    <source>
        <strain evidence="12">USDA</strain>
    </source>
</reference>
<evidence type="ECO:0000313" key="13">
    <source>
        <dbReference type="Proteomes" id="UP000095300"/>
    </source>
</evidence>
<dbReference type="VEuPathDB" id="VectorBase:SCAU004893"/>
<dbReference type="AlphaFoldDB" id="A0A1I8P523"/>
<feature type="domain" description="Peptidase M13 C-terminal" evidence="10">
    <location>
        <begin position="491"/>
        <end position="616"/>
    </location>
</feature>
<dbReference type="PANTHER" id="PTHR11733:SF167">
    <property type="entry name" value="FI17812P1-RELATED"/>
    <property type="match status" value="1"/>
</dbReference>
<dbReference type="InterPro" id="IPR008753">
    <property type="entry name" value="Peptidase_M13_N"/>
</dbReference>
<evidence type="ECO:0000256" key="7">
    <source>
        <dbReference type="ARBA" id="ARBA00022833"/>
    </source>
</evidence>
<feature type="domain" description="Peptidase M13 N-terminal" evidence="11">
    <location>
        <begin position="49"/>
        <end position="398"/>
    </location>
</feature>
<accession>A0A1I8P523</accession>
<comment type="similarity">
    <text evidence="3">Belongs to the peptidase M13 family.</text>
</comment>
<evidence type="ECO:0008006" key="14">
    <source>
        <dbReference type="Google" id="ProtNLM"/>
    </source>
</evidence>
<dbReference type="PANTHER" id="PTHR11733">
    <property type="entry name" value="ZINC METALLOPROTEASE FAMILY M13 NEPRILYSIN-RELATED"/>
    <property type="match status" value="1"/>
</dbReference>
<evidence type="ECO:0000256" key="9">
    <source>
        <dbReference type="SAM" id="SignalP"/>
    </source>
</evidence>
<comment type="subcellular location">
    <subcellularLocation>
        <location evidence="2">Cell membrane</location>
        <topology evidence="2">Single-pass type II membrane protein</topology>
    </subcellularLocation>
</comment>
<dbReference type="InterPro" id="IPR000718">
    <property type="entry name" value="Peptidase_M13"/>
</dbReference>
<evidence type="ECO:0000256" key="6">
    <source>
        <dbReference type="ARBA" id="ARBA00022801"/>
    </source>
</evidence>
<sequence length="617" mass="71627">MEWPIRCGEKKILTYFILLSLLNAVAWANNPAQEQIQMIERSMNANMDPCEDFYTYACANWQANYATEDYSEMTAMVAGKLSSKLEEYLKERVGSRRNAHSAYQKMKIYYKACNKNYDEDAMNYFKHIKPGVGLEWPILQSHANGDAVTEWPAENFDLYKLLGELHACDVNHLLVSVVPYRAADGTLQIHFNLPEAPAEADSEEEVELLAKLGFTATISSQYGNAYRKMDTHWRETYAQYAENETVESMIYSELKTSYANLWKIIEFTFPGKIDAQDEIFINNVDYYRFFNDYSVPQGPEALQLANYLMLKFLKYLKDDSHSDCVEDTRRKMDLAANFWYSSFYYNATAQQKNAMVQGFIEKIHRQLSQLLDENFMHLRPSQIAKLKQKVSALKVNTGNLPANINKSYVDDYFADVQGLSSHDYHHNHLILLRHRMLERLSSYQNQSYIKQYVDTTSYDIDSNLFIIPLTYLEAPIYDDSYDDVLRCLERDLVGYETSLYADIKNHAKFNQFLECLKAQNDNENVDERFADAVGIRLAYRAYVSDKDPHDTQGAAAYTTTIPQDKLFFMNMAQYYCGNDDSDKANLQQMVMNSEDFAKAFQCRLDTPMNPREKCRLY</sequence>
<dbReference type="Gene3D" id="1.10.1380.10">
    <property type="entry name" value="Neutral endopeptidase , domain2"/>
    <property type="match status" value="2"/>
</dbReference>
<evidence type="ECO:0000313" key="12">
    <source>
        <dbReference type="EnsemblMetazoa" id="SCAU004893-PA"/>
    </source>
</evidence>
<keyword evidence="5" id="KW-0479">Metal-binding</keyword>
<keyword evidence="13" id="KW-1185">Reference proteome</keyword>
<name>A0A1I8P523_STOCA</name>
<evidence type="ECO:0000256" key="4">
    <source>
        <dbReference type="ARBA" id="ARBA00022670"/>
    </source>
</evidence>
<dbReference type="Proteomes" id="UP000095300">
    <property type="component" value="Unassembled WGS sequence"/>
</dbReference>
<comment type="cofactor">
    <cofactor evidence="1">
        <name>Zn(2+)</name>
        <dbReference type="ChEBI" id="CHEBI:29105"/>
    </cofactor>
</comment>